<dbReference type="PANTHER" id="PTHR11647">
    <property type="entry name" value="HYDRANTOINASE/DIHYDROPYRIMIDINASE FAMILY MEMBER"/>
    <property type="match status" value="1"/>
</dbReference>
<keyword evidence="5" id="KW-1185">Reference proteome</keyword>
<dbReference type="AlphaFoldDB" id="A0A2I8VJL1"/>
<evidence type="ECO:0000313" key="4">
    <source>
        <dbReference type="EMBL" id="AUV82110.1"/>
    </source>
</evidence>
<dbReference type="RefSeq" id="WP_103425799.1">
    <property type="nucleotide sequence ID" value="NZ_CP026309.1"/>
</dbReference>
<dbReference type="Gene3D" id="2.30.40.10">
    <property type="entry name" value="Urease, subunit C, domain 1"/>
    <property type="match status" value="1"/>
</dbReference>
<sequence>MVECVVHGGTVVTAQARTDADIAIDDGTVVEVGTDLSHLDAEHRIDASGLLVLPGVIDPHVHVEWPGWEYDLAARHGGRAAAAGGVTSVINFLIGPPGELETNYAAFREAMETHFIGDFSFHVAVFTMEQVRKVPRFVEEEGLTSFKLFLPYRGEEVVEPLVGIDDGIVYKLMETVAAIDDAYGARVLVHPRTSNPRSSSRRRCEPRARRSKASTRGTRSALTSSKRTPSTG</sequence>
<proteinExistence type="predicted"/>
<dbReference type="GeneID" id="35592624"/>
<dbReference type="KEGG" id="srub:C2R22_10995"/>
<dbReference type="GO" id="GO:0005829">
    <property type="term" value="C:cytosol"/>
    <property type="evidence" value="ECO:0007669"/>
    <property type="project" value="TreeGrafter"/>
</dbReference>
<dbReference type="InterPro" id="IPR006680">
    <property type="entry name" value="Amidohydro-rel"/>
</dbReference>
<dbReference type="SUPFAM" id="SSF51338">
    <property type="entry name" value="Composite domain of metallo-dependent hydrolases"/>
    <property type="match status" value="1"/>
</dbReference>
<dbReference type="EMBL" id="CP026309">
    <property type="protein sequence ID" value="AUV82110.1"/>
    <property type="molecule type" value="Genomic_DNA"/>
</dbReference>
<evidence type="ECO:0000256" key="1">
    <source>
        <dbReference type="ARBA" id="ARBA00001947"/>
    </source>
</evidence>
<dbReference type="PANTHER" id="PTHR11647:SF1">
    <property type="entry name" value="COLLAPSIN RESPONSE MEDIATOR PROTEIN"/>
    <property type="match status" value="1"/>
</dbReference>
<feature type="domain" description="Amidohydrolase-related" evidence="3">
    <location>
        <begin position="51"/>
        <end position="145"/>
    </location>
</feature>
<dbReference type="OrthoDB" id="8791at2157"/>
<dbReference type="InterPro" id="IPR050378">
    <property type="entry name" value="Metallo-dep_Hydrolases_sf"/>
</dbReference>
<name>A0A2I8VJL1_9EURY</name>
<evidence type="ECO:0000313" key="5">
    <source>
        <dbReference type="Proteomes" id="UP000236584"/>
    </source>
</evidence>
<dbReference type="Pfam" id="PF01979">
    <property type="entry name" value="Amidohydro_1"/>
    <property type="match status" value="1"/>
</dbReference>
<reference evidence="4 5" key="1">
    <citation type="submission" date="2018-01" db="EMBL/GenBank/DDBJ databases">
        <title>Complete genome sequence of Salinigranum rubrum GX10T, an extremely halophilic archaeon isolated from a marine solar saltern.</title>
        <authorList>
            <person name="Han S."/>
        </authorList>
    </citation>
    <scope>NUCLEOTIDE SEQUENCE [LARGE SCALE GENOMIC DNA]</scope>
    <source>
        <strain evidence="4 5">GX10</strain>
    </source>
</reference>
<gene>
    <name evidence="4" type="ORF">C2R22_10995</name>
</gene>
<organism evidence="4 5">
    <name type="scientific">Salinigranum rubrum</name>
    <dbReference type="NCBI Taxonomy" id="755307"/>
    <lineage>
        <taxon>Archaea</taxon>
        <taxon>Methanobacteriati</taxon>
        <taxon>Methanobacteriota</taxon>
        <taxon>Stenosarchaea group</taxon>
        <taxon>Halobacteria</taxon>
        <taxon>Halobacteriales</taxon>
        <taxon>Haloferacaceae</taxon>
        <taxon>Salinigranum</taxon>
    </lineage>
</organism>
<dbReference type="InterPro" id="IPR011059">
    <property type="entry name" value="Metal-dep_hydrolase_composite"/>
</dbReference>
<dbReference type="Gene3D" id="3.20.20.140">
    <property type="entry name" value="Metal-dependent hydrolases"/>
    <property type="match status" value="1"/>
</dbReference>
<dbReference type="SUPFAM" id="SSF51556">
    <property type="entry name" value="Metallo-dependent hydrolases"/>
    <property type="match status" value="1"/>
</dbReference>
<comment type="cofactor">
    <cofactor evidence="1">
        <name>Zn(2+)</name>
        <dbReference type="ChEBI" id="CHEBI:29105"/>
    </cofactor>
</comment>
<accession>A0A2I8VJL1</accession>
<dbReference type="GO" id="GO:0016812">
    <property type="term" value="F:hydrolase activity, acting on carbon-nitrogen (but not peptide) bonds, in cyclic amides"/>
    <property type="evidence" value="ECO:0007669"/>
    <property type="project" value="TreeGrafter"/>
</dbReference>
<feature type="region of interest" description="Disordered" evidence="2">
    <location>
        <begin position="190"/>
        <end position="232"/>
    </location>
</feature>
<dbReference type="InterPro" id="IPR032466">
    <property type="entry name" value="Metal_Hydrolase"/>
</dbReference>
<dbReference type="Proteomes" id="UP000236584">
    <property type="component" value="Chromosome"/>
</dbReference>
<evidence type="ECO:0000256" key="2">
    <source>
        <dbReference type="SAM" id="MobiDB-lite"/>
    </source>
</evidence>
<protein>
    <recommendedName>
        <fullName evidence="3">Amidohydrolase-related domain-containing protein</fullName>
    </recommendedName>
</protein>
<evidence type="ECO:0000259" key="3">
    <source>
        <dbReference type="Pfam" id="PF01979"/>
    </source>
</evidence>
<feature type="compositionally biased region" description="Polar residues" evidence="2">
    <location>
        <begin position="214"/>
        <end position="232"/>
    </location>
</feature>